<proteinExistence type="inferred from homology"/>
<evidence type="ECO:0000256" key="8">
    <source>
        <dbReference type="ARBA" id="ARBA00022777"/>
    </source>
</evidence>
<evidence type="ECO:0000313" key="17">
    <source>
        <dbReference type="Proteomes" id="UP001172457"/>
    </source>
</evidence>
<evidence type="ECO:0000256" key="11">
    <source>
        <dbReference type="ARBA" id="ARBA00023152"/>
    </source>
</evidence>
<dbReference type="EMBL" id="JARYMX010000007">
    <property type="protein sequence ID" value="KAJ9539621.1"/>
    <property type="molecule type" value="Genomic_DNA"/>
</dbReference>
<keyword evidence="6" id="KW-0479">Metal-binding</keyword>
<evidence type="ECO:0000256" key="12">
    <source>
        <dbReference type="ARBA" id="ARBA00023317"/>
    </source>
</evidence>
<dbReference type="GO" id="GO:0000287">
    <property type="term" value="F:magnesium ion binding"/>
    <property type="evidence" value="ECO:0007669"/>
    <property type="project" value="InterPro"/>
</dbReference>
<keyword evidence="7" id="KW-0547">Nucleotide-binding</keyword>
<comment type="caution">
    <text evidence="16">The sequence shown here is derived from an EMBL/GenBank/DDBJ whole genome shotgun (WGS) entry which is preliminary data.</text>
</comment>
<keyword evidence="9" id="KW-0067">ATP-binding</keyword>
<organism evidence="16 17">
    <name type="scientific">Centaurea solstitialis</name>
    <name type="common">yellow star-thistle</name>
    <dbReference type="NCBI Taxonomy" id="347529"/>
    <lineage>
        <taxon>Eukaryota</taxon>
        <taxon>Viridiplantae</taxon>
        <taxon>Streptophyta</taxon>
        <taxon>Embryophyta</taxon>
        <taxon>Tracheophyta</taxon>
        <taxon>Spermatophyta</taxon>
        <taxon>Magnoliopsida</taxon>
        <taxon>eudicotyledons</taxon>
        <taxon>Gunneridae</taxon>
        <taxon>Pentapetalae</taxon>
        <taxon>asterids</taxon>
        <taxon>campanulids</taxon>
        <taxon>Asterales</taxon>
        <taxon>Asteraceae</taxon>
        <taxon>Carduoideae</taxon>
        <taxon>Cardueae</taxon>
        <taxon>Centaureinae</taxon>
        <taxon>Centaurea</taxon>
    </lineage>
</organism>
<evidence type="ECO:0000313" key="16">
    <source>
        <dbReference type="EMBL" id="KAJ9539621.1"/>
    </source>
</evidence>
<keyword evidence="8 14" id="KW-0418">Kinase</keyword>
<dbReference type="PRINTS" id="PR01050">
    <property type="entry name" value="PYRUVTKNASE"/>
</dbReference>
<dbReference type="InterPro" id="IPR040442">
    <property type="entry name" value="Pyrv_kinase-like_dom_sf"/>
</dbReference>
<dbReference type="InterPro" id="IPR001697">
    <property type="entry name" value="Pyr_Knase"/>
</dbReference>
<feature type="domain" description="Pyruvate kinase barrel" evidence="15">
    <location>
        <begin position="1"/>
        <end position="40"/>
    </location>
</feature>
<dbReference type="InterPro" id="IPR015793">
    <property type="entry name" value="Pyrv_Knase_brl"/>
</dbReference>
<reference evidence="16" key="1">
    <citation type="submission" date="2023-03" db="EMBL/GenBank/DDBJ databases">
        <title>Chromosome-scale reference genome and RAD-based genetic map of yellow starthistle (Centaurea solstitialis) reveal putative structural variation and QTLs associated with invader traits.</title>
        <authorList>
            <person name="Reatini B."/>
            <person name="Cang F.A."/>
            <person name="Jiang Q."/>
            <person name="Mckibben M.T.W."/>
            <person name="Barker M.S."/>
            <person name="Rieseberg L.H."/>
            <person name="Dlugosch K.M."/>
        </authorList>
    </citation>
    <scope>NUCLEOTIDE SEQUENCE</scope>
    <source>
        <strain evidence="16">CAN-66</strain>
        <tissue evidence="16">Leaf</tissue>
    </source>
</reference>
<gene>
    <name evidence="16" type="ORF">OSB04_026127</name>
</gene>
<dbReference type="GO" id="GO:0016301">
    <property type="term" value="F:kinase activity"/>
    <property type="evidence" value="ECO:0007669"/>
    <property type="project" value="UniProtKB-KW"/>
</dbReference>
<evidence type="ECO:0000259" key="15">
    <source>
        <dbReference type="Pfam" id="PF00224"/>
    </source>
</evidence>
<evidence type="ECO:0000256" key="13">
    <source>
        <dbReference type="ARBA" id="ARBA00048152"/>
    </source>
</evidence>
<evidence type="ECO:0000256" key="6">
    <source>
        <dbReference type="ARBA" id="ARBA00022723"/>
    </source>
</evidence>
<dbReference type="GO" id="GO:0030955">
    <property type="term" value="F:potassium ion binding"/>
    <property type="evidence" value="ECO:0007669"/>
    <property type="project" value="InterPro"/>
</dbReference>
<evidence type="ECO:0000256" key="5">
    <source>
        <dbReference type="ARBA" id="ARBA00022679"/>
    </source>
</evidence>
<keyword evidence="5 14" id="KW-0808">Transferase</keyword>
<comment type="cofactor">
    <cofactor evidence="1">
        <name>K(+)</name>
        <dbReference type="ChEBI" id="CHEBI:29103"/>
    </cofactor>
</comment>
<name>A0AA38SNF1_9ASTR</name>
<evidence type="ECO:0000256" key="3">
    <source>
        <dbReference type="ARBA" id="ARBA00008663"/>
    </source>
</evidence>
<comment type="similarity">
    <text evidence="3 14">Belongs to the pyruvate kinase family.</text>
</comment>
<accession>A0AA38SNF1</accession>
<sequence>MLESMIVHLTPTRAEVSDIAIAVREGADAVMLFGETAHGKLLVSGMQYVVPLKAVNAMHTVSLRTESSIMGGGTASSLNRPYKNHMSEMFAYHATSMSNTLGTSIVVFTRTSTMAVLLSHYRPNGTIFAFTDEEPHAVDELWGRTRVLSWREKGNHMPLVRDQVWSKARPRFEASCEDGSDKGIEYFS</sequence>
<dbReference type="Gene3D" id="3.40.1380.20">
    <property type="entry name" value="Pyruvate kinase, C-terminal domain"/>
    <property type="match status" value="1"/>
</dbReference>
<evidence type="ECO:0000256" key="1">
    <source>
        <dbReference type="ARBA" id="ARBA00001958"/>
    </source>
</evidence>
<evidence type="ECO:0000256" key="9">
    <source>
        <dbReference type="ARBA" id="ARBA00022840"/>
    </source>
</evidence>
<evidence type="ECO:0000256" key="4">
    <source>
        <dbReference type="ARBA" id="ARBA00012142"/>
    </source>
</evidence>
<dbReference type="InterPro" id="IPR015813">
    <property type="entry name" value="Pyrv/PenolPyrv_kinase-like_dom"/>
</dbReference>
<comment type="catalytic activity">
    <reaction evidence="13 14">
        <text>pyruvate + ATP = phosphoenolpyruvate + ADP + H(+)</text>
        <dbReference type="Rhea" id="RHEA:18157"/>
        <dbReference type="ChEBI" id="CHEBI:15361"/>
        <dbReference type="ChEBI" id="CHEBI:15378"/>
        <dbReference type="ChEBI" id="CHEBI:30616"/>
        <dbReference type="ChEBI" id="CHEBI:58702"/>
        <dbReference type="ChEBI" id="CHEBI:456216"/>
        <dbReference type="EC" id="2.7.1.40"/>
    </reaction>
</comment>
<dbReference type="SUPFAM" id="SSF51621">
    <property type="entry name" value="Phosphoenolpyruvate/pyruvate domain"/>
    <property type="match status" value="1"/>
</dbReference>
<dbReference type="Pfam" id="PF00224">
    <property type="entry name" value="PK"/>
    <property type="match status" value="1"/>
</dbReference>
<keyword evidence="10 14" id="KW-0460">Magnesium</keyword>
<dbReference type="InterPro" id="IPR036918">
    <property type="entry name" value="Pyrv_Knase_C_sf"/>
</dbReference>
<evidence type="ECO:0000256" key="10">
    <source>
        <dbReference type="ARBA" id="ARBA00022842"/>
    </source>
</evidence>
<dbReference type="EC" id="2.7.1.40" evidence="4 14"/>
<dbReference type="Proteomes" id="UP001172457">
    <property type="component" value="Chromosome 7"/>
</dbReference>
<comment type="pathway">
    <text evidence="2 14">Carbohydrate degradation; glycolysis; pyruvate from D-glyceraldehyde 3-phosphate: step 5/5.</text>
</comment>
<evidence type="ECO:0000256" key="14">
    <source>
        <dbReference type="RuleBase" id="RU000504"/>
    </source>
</evidence>
<keyword evidence="12" id="KW-0670">Pyruvate</keyword>
<dbReference type="AlphaFoldDB" id="A0AA38SNF1"/>
<dbReference type="GO" id="GO:0004743">
    <property type="term" value="F:pyruvate kinase activity"/>
    <property type="evidence" value="ECO:0007669"/>
    <property type="project" value="UniProtKB-EC"/>
</dbReference>
<dbReference type="Gene3D" id="3.20.20.60">
    <property type="entry name" value="Phosphoenolpyruvate-binding domains"/>
    <property type="match status" value="1"/>
</dbReference>
<keyword evidence="11 14" id="KW-0324">Glycolysis</keyword>
<evidence type="ECO:0000256" key="2">
    <source>
        <dbReference type="ARBA" id="ARBA00004997"/>
    </source>
</evidence>
<dbReference type="SUPFAM" id="SSF52935">
    <property type="entry name" value="PK C-terminal domain-like"/>
    <property type="match status" value="1"/>
</dbReference>
<dbReference type="GO" id="GO:0005524">
    <property type="term" value="F:ATP binding"/>
    <property type="evidence" value="ECO:0007669"/>
    <property type="project" value="UniProtKB-KW"/>
</dbReference>
<keyword evidence="17" id="KW-1185">Reference proteome</keyword>
<evidence type="ECO:0000256" key="7">
    <source>
        <dbReference type="ARBA" id="ARBA00022741"/>
    </source>
</evidence>
<protein>
    <recommendedName>
        <fullName evidence="4 14">Pyruvate kinase</fullName>
        <ecNumber evidence="4 14">2.7.1.40</ecNumber>
    </recommendedName>
</protein>
<dbReference type="PANTHER" id="PTHR11817">
    <property type="entry name" value="PYRUVATE KINASE"/>
    <property type="match status" value="1"/>
</dbReference>